<dbReference type="CDD" id="cd01948">
    <property type="entry name" value="EAL"/>
    <property type="match status" value="1"/>
</dbReference>
<dbReference type="Proteomes" id="UP000231194">
    <property type="component" value="Unassembled WGS sequence"/>
</dbReference>
<organism evidence="6 7">
    <name type="scientific">Bradyrhizobium forestalis</name>
    <dbReference type="NCBI Taxonomy" id="1419263"/>
    <lineage>
        <taxon>Bacteria</taxon>
        <taxon>Pseudomonadati</taxon>
        <taxon>Pseudomonadota</taxon>
        <taxon>Alphaproteobacteria</taxon>
        <taxon>Hyphomicrobiales</taxon>
        <taxon>Nitrobacteraceae</taxon>
        <taxon>Bradyrhizobium</taxon>
    </lineage>
</organism>
<dbReference type="InterPro" id="IPR035919">
    <property type="entry name" value="EAL_sf"/>
</dbReference>
<dbReference type="EMBL" id="PGVG01000059">
    <property type="protein sequence ID" value="PJG50487.1"/>
    <property type="molecule type" value="Genomic_DNA"/>
</dbReference>
<feature type="domain" description="GGDEF" evidence="5">
    <location>
        <begin position="643"/>
        <end position="776"/>
    </location>
</feature>
<evidence type="ECO:0000256" key="2">
    <source>
        <dbReference type="SAM" id="Phobius"/>
    </source>
</evidence>
<dbReference type="PANTHER" id="PTHR44757">
    <property type="entry name" value="DIGUANYLATE CYCLASE DGCP"/>
    <property type="match status" value="1"/>
</dbReference>
<keyword evidence="2" id="KW-0472">Membrane</keyword>
<dbReference type="CDD" id="cd00130">
    <property type="entry name" value="PAS"/>
    <property type="match status" value="1"/>
</dbReference>
<evidence type="ECO:0000256" key="1">
    <source>
        <dbReference type="SAM" id="Coils"/>
    </source>
</evidence>
<dbReference type="Gene3D" id="3.30.70.270">
    <property type="match status" value="1"/>
</dbReference>
<feature type="transmembrane region" description="Helical" evidence="2">
    <location>
        <begin position="322"/>
        <end position="342"/>
    </location>
</feature>
<dbReference type="FunFam" id="3.20.20.450:FF:000001">
    <property type="entry name" value="Cyclic di-GMP phosphodiesterase yahA"/>
    <property type="match status" value="1"/>
</dbReference>
<dbReference type="InterPro" id="IPR035965">
    <property type="entry name" value="PAS-like_dom_sf"/>
</dbReference>
<dbReference type="AlphaFoldDB" id="A0A2M8QY61"/>
<keyword evidence="7" id="KW-1185">Reference proteome</keyword>
<dbReference type="InterPro" id="IPR001633">
    <property type="entry name" value="EAL_dom"/>
</dbReference>
<dbReference type="PROSITE" id="PS50887">
    <property type="entry name" value="GGDEF"/>
    <property type="match status" value="1"/>
</dbReference>
<dbReference type="SUPFAM" id="SSF141868">
    <property type="entry name" value="EAL domain-like"/>
    <property type="match status" value="1"/>
</dbReference>
<dbReference type="Pfam" id="PF00990">
    <property type="entry name" value="GGDEF"/>
    <property type="match status" value="1"/>
</dbReference>
<comment type="caution">
    <text evidence="6">The sequence shown here is derived from an EMBL/GenBank/DDBJ whole genome shotgun (WGS) entry which is preliminary data.</text>
</comment>
<feature type="domain" description="PAS" evidence="3">
    <location>
        <begin position="359"/>
        <end position="399"/>
    </location>
</feature>
<dbReference type="SMART" id="SM00052">
    <property type="entry name" value="EAL"/>
    <property type="match status" value="1"/>
</dbReference>
<dbReference type="InterPro" id="IPR043128">
    <property type="entry name" value="Rev_trsase/Diguanyl_cyclase"/>
</dbReference>
<dbReference type="InterPro" id="IPR029787">
    <property type="entry name" value="Nucleotide_cyclase"/>
</dbReference>
<dbReference type="NCBIfam" id="TIGR00229">
    <property type="entry name" value="sensory_box"/>
    <property type="match status" value="2"/>
</dbReference>
<name>A0A2M8QY61_9BRAD</name>
<evidence type="ECO:0000313" key="6">
    <source>
        <dbReference type="EMBL" id="PJG50487.1"/>
    </source>
</evidence>
<feature type="domain" description="EAL" evidence="4">
    <location>
        <begin position="785"/>
        <end position="1035"/>
    </location>
</feature>
<dbReference type="Pfam" id="PF22588">
    <property type="entry name" value="dCache_1_like"/>
    <property type="match status" value="1"/>
</dbReference>
<evidence type="ECO:0000259" key="5">
    <source>
        <dbReference type="PROSITE" id="PS50887"/>
    </source>
</evidence>
<dbReference type="Gene3D" id="3.20.20.450">
    <property type="entry name" value="EAL domain"/>
    <property type="match status" value="1"/>
</dbReference>
<keyword evidence="2" id="KW-0812">Transmembrane</keyword>
<feature type="domain" description="PAS" evidence="3">
    <location>
        <begin position="485"/>
        <end position="556"/>
    </location>
</feature>
<dbReference type="InterPro" id="IPR013656">
    <property type="entry name" value="PAS_4"/>
</dbReference>
<keyword evidence="1" id="KW-0175">Coiled coil</keyword>
<dbReference type="Pfam" id="PF08448">
    <property type="entry name" value="PAS_4"/>
    <property type="match status" value="1"/>
</dbReference>
<dbReference type="InterPro" id="IPR054327">
    <property type="entry name" value="His-kinase-like_sensor"/>
</dbReference>
<sequence>MSLQGGGMRQVFSTVAAGMSQAVNNGWRAAMRRGPVLWLTLCGVLLVAGIFTVTAMAIGEFRERTLVNRERELENTVQLIARHFDQQFEDSDVVAADVIGQMNLPDITSPATFRERMSGAATNQMLRSKISSVSYLGDIAIYDADGELINWSRVQPLPKVNVSSRAYFQTFKSNPMAEPVILESVRSFIIDKWTTIVARRLTGADGTFLGTMVRRIDPDSYRQYFASVALAEGTAISLFDREGKMLARYPHLEEMIGRSFKDAPLMQKVLTRGGQQTLRVKSPIDGEDRLGSAASLNHFPLIIVATNTMSAALADWRQQTGFLVATASFSAAVIALILYLIIRQINRQNREAQERIESERQRLDTALNNMSQGLILYDAAGYIVICNRRYADMFGLSHDVIKPGCHIREAMYHRKERDAFDGDVEAFCADVMRIVAEGTVSTRTHQLANGRAFQVINTPLAQGGWVATIEDITERRNLEQERDRNYTFLREIIDHIPSQITVKDARTREYLLLNVVAEQLFGQSRQDVVGKTAFDIFPEAPAARITEDDSRALKSAKGLFKDEHAWQMPGMGLRYITSTRIGIHDEAGEPRYLIHVIDDVTERRRADEKIAHMAHYDALTDLPNRTLFREQIERELAKVADGCRFALLYIDVDEFKGINDSLGHHVGDELLKAIAGRLRGCLKQGDLIARLGGDEFAVIQTGIGSPADVLSFVTRIYQAIRQPYHCLGHQLSTDASIGIALAPQDGADLDQLIKNADLAMYGAKAEGRRTHRFFEPEMDASAKARLSMELDLRQALVNGGFEIHYQPLVDLRTNEVSGCEALLRWRHPERGMVSPAEFIPVAEDTGLITELGDWVLRMACNEAATWPAQVRVAVNVSPVQLKCDTLALRIAGALAASGLDPRRLELEITEAVLIRDDEAALSILHQLRSIGVRIALDDFGTGYSSLSYLKRFPFDKIKIDRCFVADIAEASGAPVIVQAVVNIAAASDMTTVAEGVETEAQRDMLRALGCTQMQGYLFSAPKPASEVRKLFGPGDGLPGTLPVAAVA</sequence>
<keyword evidence="2" id="KW-1133">Transmembrane helix</keyword>
<proteinExistence type="predicted"/>
<dbReference type="PANTHER" id="PTHR44757:SF2">
    <property type="entry name" value="BIOFILM ARCHITECTURE MAINTENANCE PROTEIN MBAA"/>
    <property type="match status" value="1"/>
</dbReference>
<dbReference type="CDD" id="cd01949">
    <property type="entry name" value="GGDEF"/>
    <property type="match status" value="1"/>
</dbReference>
<dbReference type="NCBIfam" id="TIGR00254">
    <property type="entry name" value="GGDEF"/>
    <property type="match status" value="1"/>
</dbReference>
<dbReference type="PROSITE" id="PS50883">
    <property type="entry name" value="EAL"/>
    <property type="match status" value="1"/>
</dbReference>
<protein>
    <submittedName>
        <fullName evidence="6">Diguanylate cyclase</fullName>
    </submittedName>
</protein>
<evidence type="ECO:0000313" key="7">
    <source>
        <dbReference type="Proteomes" id="UP000231194"/>
    </source>
</evidence>
<dbReference type="SUPFAM" id="SSF55073">
    <property type="entry name" value="Nucleotide cyclase"/>
    <property type="match status" value="1"/>
</dbReference>
<dbReference type="CDD" id="cd12915">
    <property type="entry name" value="PDC2_DGC_like"/>
    <property type="match status" value="1"/>
</dbReference>
<dbReference type="Pfam" id="PF00563">
    <property type="entry name" value="EAL"/>
    <property type="match status" value="1"/>
</dbReference>
<gene>
    <name evidence="6" type="ORF">CVM73_36150</name>
</gene>
<feature type="transmembrane region" description="Helical" evidence="2">
    <location>
        <begin position="36"/>
        <end position="59"/>
    </location>
</feature>
<evidence type="ECO:0000259" key="4">
    <source>
        <dbReference type="PROSITE" id="PS50883"/>
    </source>
</evidence>
<dbReference type="OrthoDB" id="9814202at2"/>
<evidence type="ECO:0000259" key="3">
    <source>
        <dbReference type="PROSITE" id="PS50112"/>
    </source>
</evidence>
<dbReference type="Gene3D" id="3.30.450.20">
    <property type="entry name" value="PAS domain"/>
    <property type="match status" value="4"/>
</dbReference>
<dbReference type="SMART" id="SM00267">
    <property type="entry name" value="GGDEF"/>
    <property type="match status" value="1"/>
</dbReference>
<reference evidence="6 7" key="1">
    <citation type="submission" date="2017-11" db="EMBL/GenBank/DDBJ databases">
        <title>Bradyrhizobium forestalis sp. nov., an efficient nitrogen-fixing bacterium isolated from nodules of forest legume species in the Amazon.</title>
        <authorList>
            <person name="Costa E.M."/>
            <person name="Guimaraes A."/>
            <person name="Carvalho T.S."/>
            <person name="Rodrigues T.L."/>
            <person name="Ribeiro P.R.A."/>
            <person name="Lebbe L."/>
            <person name="Willems A."/>
            <person name="Moreira F.M.S."/>
        </authorList>
    </citation>
    <scope>NUCLEOTIDE SEQUENCE [LARGE SCALE GENOMIC DNA]</scope>
    <source>
        <strain evidence="6 7">INPA54B</strain>
    </source>
</reference>
<dbReference type="InterPro" id="IPR000014">
    <property type="entry name" value="PAS"/>
</dbReference>
<dbReference type="InterPro" id="IPR052155">
    <property type="entry name" value="Biofilm_reg_signaling"/>
</dbReference>
<accession>A0A2M8QY61</accession>
<dbReference type="Pfam" id="PF12860">
    <property type="entry name" value="PAS_7"/>
    <property type="match status" value="1"/>
</dbReference>
<dbReference type="CDD" id="cd12914">
    <property type="entry name" value="PDC1_DGC_like"/>
    <property type="match status" value="1"/>
</dbReference>
<dbReference type="InterPro" id="IPR000160">
    <property type="entry name" value="GGDEF_dom"/>
</dbReference>
<feature type="coiled-coil region" evidence="1">
    <location>
        <begin position="342"/>
        <end position="369"/>
    </location>
</feature>
<dbReference type="SMART" id="SM00091">
    <property type="entry name" value="PAS"/>
    <property type="match status" value="2"/>
</dbReference>
<dbReference type="SUPFAM" id="SSF55785">
    <property type="entry name" value="PYP-like sensor domain (PAS domain)"/>
    <property type="match status" value="2"/>
</dbReference>
<dbReference type="PROSITE" id="PS50112">
    <property type="entry name" value="PAS"/>
    <property type="match status" value="2"/>
</dbReference>